<dbReference type="EMBL" id="VUJU01010379">
    <property type="protein sequence ID" value="KAF0714546.1"/>
    <property type="molecule type" value="Genomic_DNA"/>
</dbReference>
<protein>
    <recommendedName>
        <fullName evidence="2">Regulatory protein zeste</fullName>
    </recommendedName>
</protein>
<keyword evidence="4" id="KW-0804">Transcription</keyword>
<sequence length="270" mass="30343">MSDVKGRASIDQMIALNGFLKLDPQLLSGKFSASFTFKTAQKRWEEIANSLNAMPGAVKDWKKWRKTFQDNRTKTKTKKSAILAAQRSTGKNTPIVPLTTLENDTLELINSTSVEGHTGCLVSNVSFLFDIDDEATSPQEYIEDSTRVLTPVIIEKPIDDSVDNDFITSPPLFPLQNSPLNDSCTQKIEGSNGNNKTIKHAFKPKKSCAARRLIQGNESTEKLVDLGERKLLLKKRYNRDKLLILKDKNIILQEKNIILQRIAVSLERLL</sequence>
<evidence type="ECO:0000256" key="4">
    <source>
        <dbReference type="ARBA" id="ARBA00023163"/>
    </source>
</evidence>
<evidence type="ECO:0000259" key="6">
    <source>
        <dbReference type="Pfam" id="PF13873"/>
    </source>
</evidence>
<evidence type="ECO:0000256" key="3">
    <source>
        <dbReference type="ARBA" id="ARBA00023015"/>
    </source>
</evidence>
<evidence type="ECO:0000256" key="1">
    <source>
        <dbReference type="ARBA" id="ARBA00011764"/>
    </source>
</evidence>
<dbReference type="AlphaFoldDB" id="A0A6G0W1F3"/>
<comment type="caution">
    <text evidence="7">The sequence shown here is derived from an EMBL/GenBank/DDBJ whole genome shotgun (WGS) entry which is preliminary data.</text>
</comment>
<accession>A0A6G0W1F3</accession>
<name>A0A6G0W1F3_APHCR</name>
<keyword evidence="3" id="KW-0805">Transcription regulation</keyword>
<evidence type="ECO:0000313" key="7">
    <source>
        <dbReference type="EMBL" id="KAF0714546.1"/>
    </source>
</evidence>
<dbReference type="OrthoDB" id="6595431at2759"/>
<evidence type="ECO:0000256" key="2">
    <source>
        <dbReference type="ARBA" id="ARBA00016807"/>
    </source>
</evidence>
<feature type="domain" description="Myb/SANT-like DNA-binding" evidence="6">
    <location>
        <begin position="22"/>
        <end position="79"/>
    </location>
</feature>
<comment type="subunit">
    <text evidence="1">Self-associates forming complexes of several hundred monomers.</text>
</comment>
<reference evidence="7 8" key="1">
    <citation type="submission" date="2019-08" db="EMBL/GenBank/DDBJ databases">
        <title>Whole genome of Aphis craccivora.</title>
        <authorList>
            <person name="Voronova N.V."/>
            <person name="Shulinski R.S."/>
            <person name="Bandarenka Y.V."/>
            <person name="Zhorov D.G."/>
            <person name="Warner D."/>
        </authorList>
    </citation>
    <scope>NUCLEOTIDE SEQUENCE [LARGE SCALE GENOMIC DNA]</scope>
    <source>
        <strain evidence="7">180601</strain>
        <tissue evidence="7">Whole Body</tissue>
    </source>
</reference>
<evidence type="ECO:0000313" key="8">
    <source>
        <dbReference type="Proteomes" id="UP000478052"/>
    </source>
</evidence>
<proteinExistence type="predicted"/>
<organism evidence="7 8">
    <name type="scientific">Aphis craccivora</name>
    <name type="common">Cowpea aphid</name>
    <dbReference type="NCBI Taxonomy" id="307492"/>
    <lineage>
        <taxon>Eukaryota</taxon>
        <taxon>Metazoa</taxon>
        <taxon>Ecdysozoa</taxon>
        <taxon>Arthropoda</taxon>
        <taxon>Hexapoda</taxon>
        <taxon>Insecta</taxon>
        <taxon>Pterygota</taxon>
        <taxon>Neoptera</taxon>
        <taxon>Paraneoptera</taxon>
        <taxon>Hemiptera</taxon>
        <taxon>Sternorrhyncha</taxon>
        <taxon>Aphidomorpha</taxon>
        <taxon>Aphidoidea</taxon>
        <taxon>Aphididae</taxon>
        <taxon>Aphidini</taxon>
        <taxon>Aphis</taxon>
        <taxon>Aphis</taxon>
    </lineage>
</organism>
<gene>
    <name evidence="7" type="ORF">FWK35_00030183</name>
</gene>
<comment type="function">
    <text evidence="5">Involved in transvection phenomena (= synapsis-dependent gene expression), where the synaptic pairing of chromosomes carrying genes with which zeste interacts influences the expression of these genes. Zeste binds to DNA and stimulates transcription from a nearby promoter.</text>
</comment>
<dbReference type="Pfam" id="PF13873">
    <property type="entry name" value="Myb_DNA-bind_5"/>
    <property type="match status" value="1"/>
</dbReference>
<dbReference type="Proteomes" id="UP000478052">
    <property type="component" value="Unassembled WGS sequence"/>
</dbReference>
<evidence type="ECO:0000256" key="5">
    <source>
        <dbReference type="ARBA" id="ARBA00025466"/>
    </source>
</evidence>
<dbReference type="InterPro" id="IPR028002">
    <property type="entry name" value="Myb_DNA-bind_5"/>
</dbReference>
<keyword evidence="8" id="KW-1185">Reference proteome</keyword>